<evidence type="ECO:0000313" key="5">
    <source>
        <dbReference type="Proteomes" id="UP000077266"/>
    </source>
</evidence>
<dbReference type="InParanoid" id="A0A165PVX7"/>
<evidence type="ECO:0000256" key="1">
    <source>
        <dbReference type="PROSITE-ProRule" id="PRU00723"/>
    </source>
</evidence>
<reference evidence="4 5" key="1">
    <citation type="journal article" date="2016" name="Mol. Biol. Evol.">
        <title>Comparative Genomics of Early-Diverging Mushroom-Forming Fungi Provides Insights into the Origins of Lignocellulose Decay Capabilities.</title>
        <authorList>
            <person name="Nagy L.G."/>
            <person name="Riley R."/>
            <person name="Tritt A."/>
            <person name="Adam C."/>
            <person name="Daum C."/>
            <person name="Floudas D."/>
            <person name="Sun H."/>
            <person name="Yadav J.S."/>
            <person name="Pangilinan J."/>
            <person name="Larsson K.H."/>
            <person name="Matsuura K."/>
            <person name="Barry K."/>
            <person name="Labutti K."/>
            <person name="Kuo R."/>
            <person name="Ohm R.A."/>
            <person name="Bhattacharya S.S."/>
            <person name="Shirouzu T."/>
            <person name="Yoshinaga Y."/>
            <person name="Martin F.M."/>
            <person name="Grigoriev I.V."/>
            <person name="Hibbett D.S."/>
        </authorList>
    </citation>
    <scope>NUCLEOTIDE SEQUENCE [LARGE SCALE GENOMIC DNA]</scope>
    <source>
        <strain evidence="4 5">HHB12029</strain>
    </source>
</reference>
<keyword evidence="5" id="KW-1185">Reference proteome</keyword>
<evidence type="ECO:0000256" key="2">
    <source>
        <dbReference type="SAM" id="MobiDB-lite"/>
    </source>
</evidence>
<keyword evidence="1" id="KW-0479">Metal-binding</keyword>
<dbReference type="STRING" id="1314781.A0A165PVX7"/>
<dbReference type="AlphaFoldDB" id="A0A165PVX7"/>
<dbReference type="OrthoDB" id="2774821at2759"/>
<sequence>MSFSADQTKEIGDIVAKGVAGIEQQLTDLLAKLAVSTPGASQGSSAAPSSSSVPPPPGSATQITSPPPPAAAQSGVVNLWATPDAIADAFANQAGAPAAAVQHSPAFFPGASPSGAAATSNPLAGKNVILRFPHVEQSVLLSVLAHTIEFKQLVKLNPRFTQQTAPDQTLQLSNGQLSVVDKAVTKSFPDMNALLGSLLVYFDVLSFSLSASHGKQAGGWEHGWTLSHGASLFVQHLLQLQQSYTFVSVLQYAERFFQFRRAEMLHSHYAGWWAPDNSLMFYLHPLPPVTAVKASGSSPASQSGPNKLSGSKPRNETICTNFVKGTCTGDTCPWGRKHALPAPVVQPAKA</sequence>
<evidence type="ECO:0000313" key="4">
    <source>
        <dbReference type="EMBL" id="KZW02738.1"/>
    </source>
</evidence>
<dbReference type="Proteomes" id="UP000077266">
    <property type="component" value="Unassembled WGS sequence"/>
</dbReference>
<dbReference type="EMBL" id="KV425886">
    <property type="protein sequence ID" value="KZW02738.1"/>
    <property type="molecule type" value="Genomic_DNA"/>
</dbReference>
<accession>A0A165PVX7</accession>
<evidence type="ECO:0000259" key="3">
    <source>
        <dbReference type="PROSITE" id="PS50103"/>
    </source>
</evidence>
<organism evidence="4 5">
    <name type="scientific">Exidia glandulosa HHB12029</name>
    <dbReference type="NCBI Taxonomy" id="1314781"/>
    <lineage>
        <taxon>Eukaryota</taxon>
        <taxon>Fungi</taxon>
        <taxon>Dikarya</taxon>
        <taxon>Basidiomycota</taxon>
        <taxon>Agaricomycotina</taxon>
        <taxon>Agaricomycetes</taxon>
        <taxon>Auriculariales</taxon>
        <taxon>Exidiaceae</taxon>
        <taxon>Exidia</taxon>
    </lineage>
</organism>
<feature type="region of interest" description="Disordered" evidence="2">
    <location>
        <begin position="37"/>
        <end position="73"/>
    </location>
</feature>
<dbReference type="PROSITE" id="PS50103">
    <property type="entry name" value="ZF_C3H1"/>
    <property type="match status" value="1"/>
</dbReference>
<keyword evidence="1" id="KW-0862">Zinc</keyword>
<feature type="zinc finger region" description="C3H1-type" evidence="1">
    <location>
        <begin position="313"/>
        <end position="341"/>
    </location>
</feature>
<gene>
    <name evidence="4" type="ORF">EXIGLDRAFT_759455</name>
</gene>
<dbReference type="InterPro" id="IPR000571">
    <property type="entry name" value="Znf_CCCH"/>
</dbReference>
<proteinExistence type="predicted"/>
<dbReference type="GO" id="GO:0008270">
    <property type="term" value="F:zinc ion binding"/>
    <property type="evidence" value="ECO:0007669"/>
    <property type="project" value="UniProtKB-KW"/>
</dbReference>
<feature type="domain" description="C3H1-type" evidence="3">
    <location>
        <begin position="313"/>
        <end position="341"/>
    </location>
</feature>
<protein>
    <recommendedName>
        <fullName evidence="3">C3H1-type domain-containing protein</fullName>
    </recommendedName>
</protein>
<feature type="compositionally biased region" description="Low complexity" evidence="2">
    <location>
        <begin position="37"/>
        <end position="52"/>
    </location>
</feature>
<name>A0A165PVX7_EXIGL</name>
<keyword evidence="1" id="KW-0863">Zinc-finger</keyword>